<organism evidence="2 3">
    <name type="scientific">Trichophyton tonsurans (strain CBS 112818)</name>
    <name type="common">Scalp ringworm fungus</name>
    <dbReference type="NCBI Taxonomy" id="647933"/>
    <lineage>
        <taxon>Eukaryota</taxon>
        <taxon>Fungi</taxon>
        <taxon>Dikarya</taxon>
        <taxon>Ascomycota</taxon>
        <taxon>Pezizomycotina</taxon>
        <taxon>Eurotiomycetes</taxon>
        <taxon>Eurotiomycetidae</taxon>
        <taxon>Onygenales</taxon>
        <taxon>Arthrodermataceae</taxon>
        <taxon>Trichophyton</taxon>
    </lineage>
</organism>
<gene>
    <name evidence="2" type="ORF">TESG_01254</name>
</gene>
<protein>
    <submittedName>
        <fullName evidence="2">Uncharacterized protein</fullName>
    </submittedName>
</protein>
<evidence type="ECO:0000313" key="2">
    <source>
        <dbReference type="EMBL" id="EGD93720.1"/>
    </source>
</evidence>
<evidence type="ECO:0000256" key="1">
    <source>
        <dbReference type="SAM" id="MobiDB-lite"/>
    </source>
</evidence>
<dbReference type="HOGENOM" id="CLU_1807632_0_0_1"/>
<accession>F2RQX1</accession>
<reference evidence="3" key="1">
    <citation type="journal article" date="2012" name="MBio">
        <title>Comparative genome analysis of Trichophyton rubrum and related dermatophytes reveals candidate genes involved in infection.</title>
        <authorList>
            <person name="Martinez D.A."/>
            <person name="Oliver B.G."/>
            <person name="Graeser Y."/>
            <person name="Goldberg J.M."/>
            <person name="Li W."/>
            <person name="Martinez-Rossi N.M."/>
            <person name="Monod M."/>
            <person name="Shelest E."/>
            <person name="Barton R.C."/>
            <person name="Birch E."/>
            <person name="Brakhage A.A."/>
            <person name="Chen Z."/>
            <person name="Gurr S.J."/>
            <person name="Heiman D."/>
            <person name="Heitman J."/>
            <person name="Kosti I."/>
            <person name="Rossi A."/>
            <person name="Saif S."/>
            <person name="Samalova M."/>
            <person name="Saunders C.W."/>
            <person name="Shea T."/>
            <person name="Summerbell R.C."/>
            <person name="Xu J."/>
            <person name="Young S."/>
            <person name="Zeng Q."/>
            <person name="Birren B.W."/>
            <person name="Cuomo C.A."/>
            <person name="White T.C."/>
        </authorList>
    </citation>
    <scope>NUCLEOTIDE SEQUENCE [LARGE SCALE GENOMIC DNA]</scope>
    <source>
        <strain evidence="3">CBS 112818</strain>
    </source>
</reference>
<sequence>MESPTKEIIKGDMQRGVGLKIISAWLPILDEYELGVSGPDSLPGRAFGGDRMEASVTKVTKVTGAGFPRWRLIGTSAETHRAAWPLPEAANSGSSAVRLPCPVQNDTRDTVSSRQADDEEGHMRVGAPAWHGGQYAVRIQEQL</sequence>
<proteinExistence type="predicted"/>
<evidence type="ECO:0000313" key="3">
    <source>
        <dbReference type="Proteomes" id="UP000009172"/>
    </source>
</evidence>
<dbReference type="AlphaFoldDB" id="F2RQX1"/>
<keyword evidence="3" id="KW-1185">Reference proteome</keyword>
<feature type="region of interest" description="Disordered" evidence="1">
    <location>
        <begin position="88"/>
        <end position="126"/>
    </location>
</feature>
<dbReference type="EMBL" id="GG698480">
    <property type="protein sequence ID" value="EGD93720.1"/>
    <property type="molecule type" value="Genomic_DNA"/>
</dbReference>
<name>F2RQX1_TRIT1</name>
<dbReference type="Proteomes" id="UP000009172">
    <property type="component" value="Unassembled WGS sequence"/>
</dbReference>